<dbReference type="RefSeq" id="XP_005826572.1">
    <property type="nucleotide sequence ID" value="XM_005826515.1"/>
</dbReference>
<keyword evidence="6" id="KW-1185">Reference proteome</keyword>
<dbReference type="Pfam" id="PF13616">
    <property type="entry name" value="Rotamase_3"/>
    <property type="match status" value="1"/>
</dbReference>
<evidence type="ECO:0000313" key="6">
    <source>
        <dbReference type="Proteomes" id="UP000011087"/>
    </source>
</evidence>
<feature type="domain" description="PpiC" evidence="3">
    <location>
        <begin position="103"/>
        <end position="155"/>
    </location>
</feature>
<comment type="catalytic activity">
    <reaction evidence="2">
        <text>[protein]-peptidylproline (omega=180) = [protein]-peptidylproline (omega=0)</text>
        <dbReference type="Rhea" id="RHEA:16237"/>
        <dbReference type="Rhea" id="RHEA-COMP:10747"/>
        <dbReference type="Rhea" id="RHEA-COMP:10748"/>
        <dbReference type="ChEBI" id="CHEBI:83833"/>
        <dbReference type="ChEBI" id="CHEBI:83834"/>
        <dbReference type="EC" id="5.2.1.8"/>
    </reaction>
</comment>
<dbReference type="EnsemblProtists" id="EKX39592">
    <property type="protein sequence ID" value="EKX39592"/>
    <property type="gene ID" value="GUITHDRAFT_154389"/>
</dbReference>
<dbReference type="AlphaFoldDB" id="L1ITZ7"/>
<feature type="non-terminal residue" evidence="4">
    <location>
        <position position="155"/>
    </location>
</feature>
<dbReference type="InterPro" id="IPR046357">
    <property type="entry name" value="PPIase_dom_sf"/>
</dbReference>
<keyword evidence="1 2" id="KW-0697">Rotamase</keyword>
<dbReference type="OrthoDB" id="1911748at2759"/>
<sequence length="155" mass="16927">MKVIAAVLLSPLLIAGCEAYVGAFSHQLLLRPIAPLSRSSGARFHAGASQPRSLSSRRLRMSATEGTGTILKLDTDLTGAWSKEGQRSKDWFDQQEAERQSKVQSVRASQILVSTMEMGNAILEQFRNGADFEELAKQISACESTRKEGGNIGWM</sequence>
<keyword evidence="1 2" id="KW-0413">Isomerase</keyword>
<dbReference type="Proteomes" id="UP000011087">
    <property type="component" value="Unassembled WGS sequence"/>
</dbReference>
<reference evidence="5" key="3">
    <citation type="submission" date="2015-06" db="UniProtKB">
        <authorList>
            <consortium name="EnsemblProtists"/>
        </authorList>
    </citation>
    <scope>IDENTIFICATION</scope>
</reference>
<dbReference type="PROSITE" id="PS01096">
    <property type="entry name" value="PPIC_PPIASE_1"/>
    <property type="match status" value="1"/>
</dbReference>
<dbReference type="KEGG" id="gtt:GUITHDRAFT_154389"/>
<reference evidence="6" key="2">
    <citation type="submission" date="2012-11" db="EMBL/GenBank/DDBJ databases">
        <authorList>
            <person name="Kuo A."/>
            <person name="Curtis B.A."/>
            <person name="Tanifuji G."/>
            <person name="Burki F."/>
            <person name="Gruber A."/>
            <person name="Irimia M."/>
            <person name="Maruyama S."/>
            <person name="Arias M.C."/>
            <person name="Ball S.G."/>
            <person name="Gile G.H."/>
            <person name="Hirakawa Y."/>
            <person name="Hopkins J.F."/>
            <person name="Rensing S.A."/>
            <person name="Schmutz J."/>
            <person name="Symeonidi A."/>
            <person name="Elias M."/>
            <person name="Eveleigh R.J."/>
            <person name="Herman E.K."/>
            <person name="Klute M.J."/>
            <person name="Nakayama T."/>
            <person name="Obornik M."/>
            <person name="Reyes-Prieto A."/>
            <person name="Armbrust E.V."/>
            <person name="Aves S.J."/>
            <person name="Beiko R.G."/>
            <person name="Coutinho P."/>
            <person name="Dacks J.B."/>
            <person name="Durnford D.G."/>
            <person name="Fast N.M."/>
            <person name="Green B.R."/>
            <person name="Grisdale C."/>
            <person name="Hempe F."/>
            <person name="Henrissat B."/>
            <person name="Hoppner M.P."/>
            <person name="Ishida K.-I."/>
            <person name="Kim E."/>
            <person name="Koreny L."/>
            <person name="Kroth P.G."/>
            <person name="Liu Y."/>
            <person name="Malik S.-B."/>
            <person name="Maier U.G."/>
            <person name="McRose D."/>
            <person name="Mock T."/>
            <person name="Neilson J.A."/>
            <person name="Onodera N.T."/>
            <person name="Poole A.M."/>
            <person name="Pritham E.J."/>
            <person name="Richards T.A."/>
            <person name="Rocap G."/>
            <person name="Roy S.W."/>
            <person name="Sarai C."/>
            <person name="Schaack S."/>
            <person name="Shirato S."/>
            <person name="Slamovits C.H."/>
            <person name="Spencer D.F."/>
            <person name="Suzuki S."/>
            <person name="Worden A.Z."/>
            <person name="Zauner S."/>
            <person name="Barry K."/>
            <person name="Bell C."/>
            <person name="Bharti A.K."/>
            <person name="Crow J.A."/>
            <person name="Grimwood J."/>
            <person name="Kramer R."/>
            <person name="Lindquist E."/>
            <person name="Lucas S."/>
            <person name="Salamov A."/>
            <person name="McFadden G.I."/>
            <person name="Lane C.E."/>
            <person name="Keeling P.J."/>
            <person name="Gray M.W."/>
            <person name="Grigoriev I.V."/>
            <person name="Archibald J.M."/>
        </authorList>
    </citation>
    <scope>NUCLEOTIDE SEQUENCE</scope>
    <source>
        <strain evidence="6">CCMP2712</strain>
    </source>
</reference>
<evidence type="ECO:0000256" key="2">
    <source>
        <dbReference type="RuleBase" id="RU363014"/>
    </source>
</evidence>
<dbReference type="Gene3D" id="3.10.50.40">
    <property type="match status" value="1"/>
</dbReference>
<evidence type="ECO:0000313" key="5">
    <source>
        <dbReference type="EnsemblProtists" id="EKX39592"/>
    </source>
</evidence>
<keyword evidence="2" id="KW-0732">Signal</keyword>
<dbReference type="PaxDb" id="55529-EKX39592"/>
<reference evidence="4 6" key="1">
    <citation type="journal article" date="2012" name="Nature">
        <title>Algal genomes reveal evolutionary mosaicism and the fate of nucleomorphs.</title>
        <authorList>
            <consortium name="DOE Joint Genome Institute"/>
            <person name="Curtis B.A."/>
            <person name="Tanifuji G."/>
            <person name="Burki F."/>
            <person name="Gruber A."/>
            <person name="Irimia M."/>
            <person name="Maruyama S."/>
            <person name="Arias M.C."/>
            <person name="Ball S.G."/>
            <person name="Gile G.H."/>
            <person name="Hirakawa Y."/>
            <person name="Hopkins J.F."/>
            <person name="Kuo A."/>
            <person name="Rensing S.A."/>
            <person name="Schmutz J."/>
            <person name="Symeonidi A."/>
            <person name="Elias M."/>
            <person name="Eveleigh R.J."/>
            <person name="Herman E.K."/>
            <person name="Klute M.J."/>
            <person name="Nakayama T."/>
            <person name="Obornik M."/>
            <person name="Reyes-Prieto A."/>
            <person name="Armbrust E.V."/>
            <person name="Aves S.J."/>
            <person name="Beiko R.G."/>
            <person name="Coutinho P."/>
            <person name="Dacks J.B."/>
            <person name="Durnford D.G."/>
            <person name="Fast N.M."/>
            <person name="Green B.R."/>
            <person name="Grisdale C.J."/>
            <person name="Hempel F."/>
            <person name="Henrissat B."/>
            <person name="Hoppner M.P."/>
            <person name="Ishida K."/>
            <person name="Kim E."/>
            <person name="Koreny L."/>
            <person name="Kroth P.G."/>
            <person name="Liu Y."/>
            <person name="Malik S.B."/>
            <person name="Maier U.G."/>
            <person name="McRose D."/>
            <person name="Mock T."/>
            <person name="Neilson J.A."/>
            <person name="Onodera N.T."/>
            <person name="Poole A.M."/>
            <person name="Pritham E.J."/>
            <person name="Richards T.A."/>
            <person name="Rocap G."/>
            <person name="Roy S.W."/>
            <person name="Sarai C."/>
            <person name="Schaack S."/>
            <person name="Shirato S."/>
            <person name="Slamovits C.H."/>
            <person name="Spencer D.F."/>
            <person name="Suzuki S."/>
            <person name="Worden A.Z."/>
            <person name="Zauner S."/>
            <person name="Barry K."/>
            <person name="Bell C."/>
            <person name="Bharti A.K."/>
            <person name="Crow J.A."/>
            <person name="Grimwood J."/>
            <person name="Kramer R."/>
            <person name="Lindquist E."/>
            <person name="Lucas S."/>
            <person name="Salamov A."/>
            <person name="McFadden G.I."/>
            <person name="Lane C.E."/>
            <person name="Keeling P.J."/>
            <person name="Gray M.W."/>
            <person name="Grigoriev I.V."/>
            <person name="Archibald J.M."/>
        </authorList>
    </citation>
    <scope>NUCLEOTIDE SEQUENCE</scope>
    <source>
        <strain evidence="4 6">CCMP2712</strain>
    </source>
</reference>
<feature type="chain" id="PRO_5008451366" description="Peptidyl-prolyl cis-trans isomerase" evidence="2">
    <location>
        <begin position="20"/>
        <end position="155"/>
    </location>
</feature>
<evidence type="ECO:0000313" key="4">
    <source>
        <dbReference type="EMBL" id="EKX39592.1"/>
    </source>
</evidence>
<organism evidence="4">
    <name type="scientific">Guillardia theta (strain CCMP2712)</name>
    <name type="common">Cryptophyte</name>
    <dbReference type="NCBI Taxonomy" id="905079"/>
    <lineage>
        <taxon>Eukaryota</taxon>
        <taxon>Cryptophyceae</taxon>
        <taxon>Pyrenomonadales</taxon>
        <taxon>Geminigeraceae</taxon>
        <taxon>Guillardia</taxon>
    </lineage>
</organism>
<proteinExistence type="predicted"/>
<dbReference type="GO" id="GO:0003755">
    <property type="term" value="F:peptidyl-prolyl cis-trans isomerase activity"/>
    <property type="evidence" value="ECO:0007669"/>
    <property type="project" value="UniProtKB-UniRule"/>
</dbReference>
<evidence type="ECO:0000256" key="1">
    <source>
        <dbReference type="PROSITE-ProRule" id="PRU00278"/>
    </source>
</evidence>
<dbReference type="PROSITE" id="PS50198">
    <property type="entry name" value="PPIC_PPIASE_2"/>
    <property type="match status" value="1"/>
</dbReference>
<dbReference type="EC" id="5.2.1.8" evidence="2"/>
<dbReference type="GeneID" id="17296370"/>
<dbReference type="InterPro" id="IPR023058">
    <property type="entry name" value="PPIase_PpiC_CS"/>
</dbReference>
<dbReference type="HOGENOM" id="CLU_1700146_0_0_1"/>
<dbReference type="SUPFAM" id="SSF54534">
    <property type="entry name" value="FKBP-like"/>
    <property type="match status" value="1"/>
</dbReference>
<feature type="signal peptide" evidence="2">
    <location>
        <begin position="1"/>
        <end position="19"/>
    </location>
</feature>
<name>L1ITZ7_GUITC</name>
<dbReference type="EMBL" id="JH993038">
    <property type="protein sequence ID" value="EKX39592.1"/>
    <property type="molecule type" value="Genomic_DNA"/>
</dbReference>
<gene>
    <name evidence="4" type="ORF">GUITHDRAFT_154389</name>
</gene>
<dbReference type="InterPro" id="IPR000297">
    <property type="entry name" value="PPIase_PpiC"/>
</dbReference>
<accession>L1ITZ7</accession>
<protein>
    <recommendedName>
        <fullName evidence="2">Peptidyl-prolyl cis-trans isomerase</fullName>
        <ecNumber evidence="2">5.2.1.8</ecNumber>
    </recommendedName>
</protein>
<dbReference type="PROSITE" id="PS51257">
    <property type="entry name" value="PROKAR_LIPOPROTEIN"/>
    <property type="match status" value="1"/>
</dbReference>
<evidence type="ECO:0000259" key="3">
    <source>
        <dbReference type="PROSITE" id="PS50198"/>
    </source>
</evidence>